<dbReference type="EMBL" id="MBFT01001078">
    <property type="protein sequence ID" value="PVU85497.1"/>
    <property type="molecule type" value="Genomic_DNA"/>
</dbReference>
<comment type="subcellular location">
    <subcellularLocation>
        <location evidence="1">Membrane</location>
        <topology evidence="1">Multi-pass membrane protein</topology>
    </subcellularLocation>
</comment>
<evidence type="ECO:0000313" key="10">
    <source>
        <dbReference type="EMBL" id="PVU85497.1"/>
    </source>
</evidence>
<evidence type="ECO:0000256" key="6">
    <source>
        <dbReference type="ARBA" id="ARBA00049737"/>
    </source>
</evidence>
<dbReference type="PANTHER" id="PTHR31247">
    <property type="entry name" value="TRANSMEMBRANE PROTEIN 198 FAMILY MEMBER"/>
    <property type="match status" value="1"/>
</dbReference>
<name>A0A2T9XZJ5_9FUNG</name>
<evidence type="ECO:0000256" key="2">
    <source>
        <dbReference type="ARBA" id="ARBA00006244"/>
    </source>
</evidence>
<proteinExistence type="inferred from homology"/>
<protein>
    <recommendedName>
        <fullName evidence="6">Transmembrane protein 198</fullName>
    </recommendedName>
</protein>
<comment type="similarity">
    <text evidence="2">Belongs to the TMEM198 family.</text>
</comment>
<organism evidence="10 11">
    <name type="scientific">Furculomyces boomerangus</name>
    <dbReference type="NCBI Taxonomy" id="61424"/>
    <lineage>
        <taxon>Eukaryota</taxon>
        <taxon>Fungi</taxon>
        <taxon>Fungi incertae sedis</taxon>
        <taxon>Zoopagomycota</taxon>
        <taxon>Kickxellomycotina</taxon>
        <taxon>Harpellomycetes</taxon>
        <taxon>Harpellales</taxon>
        <taxon>Harpellaceae</taxon>
        <taxon>Furculomyces</taxon>
    </lineage>
</organism>
<dbReference type="PANTHER" id="PTHR31247:SF5">
    <property type="entry name" value="DUF4203 DOMAIN-CONTAINING PROTEIN"/>
    <property type="match status" value="1"/>
</dbReference>
<comment type="caution">
    <text evidence="10">The sequence shown here is derived from an EMBL/GenBank/DDBJ whole genome shotgun (WGS) entry which is preliminary data.</text>
</comment>
<feature type="domain" description="TM7S3/TM198-like" evidence="9">
    <location>
        <begin position="42"/>
        <end position="237"/>
    </location>
</feature>
<evidence type="ECO:0000256" key="7">
    <source>
        <dbReference type="SAM" id="Phobius"/>
    </source>
</evidence>
<evidence type="ECO:0000256" key="3">
    <source>
        <dbReference type="ARBA" id="ARBA00022692"/>
    </source>
</evidence>
<evidence type="ECO:0000256" key="4">
    <source>
        <dbReference type="ARBA" id="ARBA00022989"/>
    </source>
</evidence>
<keyword evidence="11" id="KW-1185">Reference proteome</keyword>
<dbReference type="Proteomes" id="UP000245699">
    <property type="component" value="Unassembled WGS sequence"/>
</dbReference>
<keyword evidence="4 7" id="KW-1133">Transmembrane helix</keyword>
<dbReference type="Pfam" id="PF13886">
    <property type="entry name" value="TM7S3_TM198"/>
    <property type="match status" value="1"/>
</dbReference>
<dbReference type="InterPro" id="IPR040236">
    <property type="entry name" value="TMEM198"/>
</dbReference>
<feature type="transmembrane region" description="Helical" evidence="7">
    <location>
        <begin position="120"/>
        <end position="136"/>
    </location>
</feature>
<keyword evidence="8" id="KW-0732">Signal</keyword>
<evidence type="ECO:0000313" key="11">
    <source>
        <dbReference type="Proteomes" id="UP000245699"/>
    </source>
</evidence>
<accession>A0A2T9XZJ5</accession>
<feature type="transmembrane region" description="Helical" evidence="7">
    <location>
        <begin position="148"/>
        <end position="168"/>
    </location>
</feature>
<feature type="signal peptide" evidence="8">
    <location>
        <begin position="1"/>
        <end position="18"/>
    </location>
</feature>
<reference evidence="10 11" key="1">
    <citation type="journal article" date="2018" name="MBio">
        <title>Comparative Genomics Reveals the Core Gene Toolbox for the Fungus-Insect Symbiosis.</title>
        <authorList>
            <person name="Wang Y."/>
            <person name="Stata M."/>
            <person name="Wang W."/>
            <person name="Stajich J.E."/>
            <person name="White M.M."/>
            <person name="Moncalvo J.M."/>
        </authorList>
    </citation>
    <scope>NUCLEOTIDE SEQUENCE [LARGE SCALE GENOMIC DNA]</scope>
    <source>
        <strain evidence="10 11">AUS-77-4</strain>
    </source>
</reference>
<dbReference type="OrthoDB" id="102260at2759"/>
<feature type="transmembrane region" description="Helical" evidence="7">
    <location>
        <begin position="217"/>
        <end position="237"/>
    </location>
</feature>
<feature type="transmembrane region" description="Helical" evidence="7">
    <location>
        <begin position="62"/>
        <end position="83"/>
    </location>
</feature>
<dbReference type="InterPro" id="IPR025256">
    <property type="entry name" value="TM7S3/TM198-like_dom"/>
</dbReference>
<evidence type="ECO:0000256" key="8">
    <source>
        <dbReference type="SAM" id="SignalP"/>
    </source>
</evidence>
<keyword evidence="3 7" id="KW-0812">Transmembrane</keyword>
<sequence>MNILQILFYLASLVIVSAAGIDDASIDITNNGGISASGITAGIMLIVLGTMFLFFGRKLIKITIFFGGFFFVGILFLTIAYVIRAPLDGENTRAIIYLVVAIAVGLIGGAFALWLYKLGLFILGCLGGFALAAYIMNWSSSGLFSQNWVRIVFIVVFVIIGGLLVIFFERPVTIISTSIYGSYALFVGIDCFAKTGFKESIASVLSKTTNPIKNTATIYGMLAGTIVLAIIGAVIQFKVTAIFSGNHHNPRYNDVRYNEAKYNETRSNA</sequence>
<dbReference type="STRING" id="61424.A0A2T9XZJ5"/>
<feature type="chain" id="PRO_5015768464" description="Transmembrane protein 198" evidence="8">
    <location>
        <begin position="19"/>
        <end position="269"/>
    </location>
</feature>
<dbReference type="GO" id="GO:0005886">
    <property type="term" value="C:plasma membrane"/>
    <property type="evidence" value="ECO:0007669"/>
    <property type="project" value="TreeGrafter"/>
</dbReference>
<keyword evidence="5 7" id="KW-0472">Membrane</keyword>
<dbReference type="AlphaFoldDB" id="A0A2T9XZJ5"/>
<evidence type="ECO:0000256" key="5">
    <source>
        <dbReference type="ARBA" id="ARBA00023136"/>
    </source>
</evidence>
<feature type="transmembrane region" description="Helical" evidence="7">
    <location>
        <begin position="34"/>
        <end position="55"/>
    </location>
</feature>
<gene>
    <name evidence="10" type="ORF">BB559_006984</name>
</gene>
<feature type="transmembrane region" description="Helical" evidence="7">
    <location>
        <begin position="95"/>
        <end position="115"/>
    </location>
</feature>
<evidence type="ECO:0000259" key="9">
    <source>
        <dbReference type="Pfam" id="PF13886"/>
    </source>
</evidence>
<evidence type="ECO:0000256" key="1">
    <source>
        <dbReference type="ARBA" id="ARBA00004141"/>
    </source>
</evidence>